<dbReference type="KEGG" id="kbi:30212225"/>
<dbReference type="Proteomes" id="UP000092730">
    <property type="component" value="Chromosome 8"/>
</dbReference>
<reference evidence="2" key="1">
    <citation type="submission" date="2013-07" db="EMBL/GenBank/DDBJ databases">
        <title>The Genome Sequence of Cryptococcus bestiolae CBS10118.</title>
        <authorList>
            <consortium name="The Broad Institute Genome Sequencing Platform"/>
            <person name="Cuomo C."/>
            <person name="Litvintseva A."/>
            <person name="Chen Y."/>
            <person name="Heitman J."/>
            <person name="Sun S."/>
            <person name="Springer D."/>
            <person name="Dromer F."/>
            <person name="Young S.K."/>
            <person name="Zeng Q."/>
            <person name="Gargeya S."/>
            <person name="Fitzgerald M."/>
            <person name="Abouelleil A."/>
            <person name="Alvarado L."/>
            <person name="Berlin A.M."/>
            <person name="Chapman S.B."/>
            <person name="Dewar J."/>
            <person name="Goldberg J."/>
            <person name="Griggs A."/>
            <person name="Gujja S."/>
            <person name="Hansen M."/>
            <person name="Howarth C."/>
            <person name="Imamovic A."/>
            <person name="Larimer J."/>
            <person name="McCowan C."/>
            <person name="Murphy C."/>
            <person name="Pearson M."/>
            <person name="Priest M."/>
            <person name="Roberts A."/>
            <person name="Saif S."/>
            <person name="Shea T."/>
            <person name="Sykes S."/>
            <person name="Wortman J."/>
            <person name="Nusbaum C."/>
            <person name="Birren B."/>
        </authorList>
    </citation>
    <scope>NUCLEOTIDE SEQUENCE [LARGE SCALE GENOMIC DNA]</scope>
    <source>
        <strain evidence="2">CBS 10118</strain>
    </source>
</reference>
<evidence type="ECO:0000313" key="3">
    <source>
        <dbReference type="EMBL" id="WVW86637.1"/>
    </source>
</evidence>
<accession>A0A1B9FTU7</accession>
<gene>
    <name evidence="2" type="ORF">I302_07826</name>
    <name evidence="3" type="ORF">I302_108690</name>
</gene>
<dbReference type="GeneID" id="30212225"/>
<feature type="region of interest" description="Disordered" evidence="1">
    <location>
        <begin position="36"/>
        <end position="80"/>
    </location>
</feature>
<organism evidence="2">
    <name type="scientific">Kwoniella bestiolae CBS 10118</name>
    <dbReference type="NCBI Taxonomy" id="1296100"/>
    <lineage>
        <taxon>Eukaryota</taxon>
        <taxon>Fungi</taxon>
        <taxon>Dikarya</taxon>
        <taxon>Basidiomycota</taxon>
        <taxon>Agaricomycotina</taxon>
        <taxon>Tremellomycetes</taxon>
        <taxon>Tremellales</taxon>
        <taxon>Cryptococcaceae</taxon>
        <taxon>Kwoniella</taxon>
    </lineage>
</organism>
<name>A0A1B9FTU7_9TREE</name>
<proteinExistence type="predicted"/>
<dbReference type="VEuPathDB" id="FungiDB:I302_07826"/>
<protein>
    <submittedName>
        <fullName evidence="2">Uncharacterized protein</fullName>
    </submittedName>
</protein>
<dbReference type="AlphaFoldDB" id="A0A1B9FTU7"/>
<keyword evidence="4" id="KW-1185">Reference proteome</keyword>
<dbReference type="EMBL" id="KI894025">
    <property type="protein sequence ID" value="OCF22182.1"/>
    <property type="molecule type" value="Genomic_DNA"/>
</dbReference>
<reference evidence="3" key="4">
    <citation type="submission" date="2024-02" db="EMBL/GenBank/DDBJ databases">
        <title>Comparative genomics of Cryptococcus and Kwoniella reveals pathogenesis evolution and contrasting modes of karyotype evolution via chromosome fusion or intercentromeric recombination.</title>
        <authorList>
            <person name="Coelho M.A."/>
            <person name="David-Palma M."/>
            <person name="Shea T."/>
            <person name="Bowers K."/>
            <person name="McGinley-Smith S."/>
            <person name="Mohammad A.W."/>
            <person name="Gnirke A."/>
            <person name="Yurkov A.M."/>
            <person name="Nowrousian M."/>
            <person name="Sun S."/>
            <person name="Cuomo C.A."/>
            <person name="Heitman J."/>
        </authorList>
    </citation>
    <scope>NUCLEOTIDE SEQUENCE</scope>
    <source>
        <strain evidence="3">CBS 10118</strain>
    </source>
</reference>
<feature type="compositionally biased region" description="Basic and acidic residues" evidence="1">
    <location>
        <begin position="49"/>
        <end position="70"/>
    </location>
</feature>
<dbReference type="RefSeq" id="XP_019043252.1">
    <property type="nucleotide sequence ID" value="XM_019194416.1"/>
</dbReference>
<reference evidence="2" key="3">
    <citation type="submission" date="2014-01" db="EMBL/GenBank/DDBJ databases">
        <title>Evolution of pathogenesis and genome organization in the Tremellales.</title>
        <authorList>
            <person name="Cuomo C."/>
            <person name="Litvintseva A."/>
            <person name="Heitman J."/>
            <person name="Chen Y."/>
            <person name="Sun S."/>
            <person name="Springer D."/>
            <person name="Dromer F."/>
            <person name="Young S."/>
            <person name="Zeng Q."/>
            <person name="Chapman S."/>
            <person name="Gujja S."/>
            <person name="Saif S."/>
            <person name="Birren B."/>
        </authorList>
    </citation>
    <scope>NUCLEOTIDE SEQUENCE</scope>
    <source>
        <strain evidence="2">CBS 10118</strain>
    </source>
</reference>
<evidence type="ECO:0000313" key="2">
    <source>
        <dbReference type="EMBL" id="OCF22182.1"/>
    </source>
</evidence>
<sequence>MSAARDPDKIWDGNHTVDNLLADKSSFYLASLQYQTQTSTSRVTPIPEEEGRSTGHEDFPLVPGLERDNRAATWPQNKPE</sequence>
<dbReference type="EMBL" id="CP144548">
    <property type="protein sequence ID" value="WVW86637.1"/>
    <property type="molecule type" value="Genomic_DNA"/>
</dbReference>
<evidence type="ECO:0000256" key="1">
    <source>
        <dbReference type="SAM" id="MobiDB-lite"/>
    </source>
</evidence>
<reference evidence="3" key="2">
    <citation type="submission" date="2013-07" db="EMBL/GenBank/DDBJ databases">
        <authorList>
            <consortium name="The Broad Institute Genome Sequencing Platform"/>
            <person name="Cuomo C."/>
            <person name="Litvintseva A."/>
            <person name="Chen Y."/>
            <person name="Heitman J."/>
            <person name="Sun S."/>
            <person name="Springer D."/>
            <person name="Dromer F."/>
            <person name="Young S.K."/>
            <person name="Zeng Q."/>
            <person name="Gargeya S."/>
            <person name="Fitzgerald M."/>
            <person name="Abouelleil A."/>
            <person name="Alvarado L."/>
            <person name="Berlin A.M."/>
            <person name="Chapman S.B."/>
            <person name="Dewar J."/>
            <person name="Goldberg J."/>
            <person name="Griggs A."/>
            <person name="Gujja S."/>
            <person name="Hansen M."/>
            <person name="Howarth C."/>
            <person name="Imamovic A."/>
            <person name="Larimer J."/>
            <person name="McCowan C."/>
            <person name="Murphy C."/>
            <person name="Pearson M."/>
            <person name="Priest M."/>
            <person name="Roberts A."/>
            <person name="Saif S."/>
            <person name="Shea T."/>
            <person name="Sykes S."/>
            <person name="Wortman J."/>
            <person name="Nusbaum C."/>
            <person name="Birren B."/>
        </authorList>
    </citation>
    <scope>NUCLEOTIDE SEQUENCE</scope>
    <source>
        <strain evidence="3">CBS 10118</strain>
    </source>
</reference>
<evidence type="ECO:0000313" key="4">
    <source>
        <dbReference type="Proteomes" id="UP000092730"/>
    </source>
</evidence>